<dbReference type="PROSITE" id="PS50086">
    <property type="entry name" value="TBC_RABGAP"/>
    <property type="match status" value="1"/>
</dbReference>
<dbReference type="Gene3D" id="1.10.8.270">
    <property type="entry name" value="putative rabgap domain of human tbc1 domain family member 14 like domains"/>
    <property type="match status" value="1"/>
</dbReference>
<proteinExistence type="predicted"/>
<dbReference type="Proteomes" id="UP000054350">
    <property type="component" value="Unassembled WGS sequence"/>
</dbReference>
<feature type="region of interest" description="Disordered" evidence="1">
    <location>
        <begin position="458"/>
        <end position="523"/>
    </location>
</feature>
<dbReference type="OrthoDB" id="27140at2759"/>
<dbReference type="GO" id="GO:0005096">
    <property type="term" value="F:GTPase activator activity"/>
    <property type="evidence" value="ECO:0007669"/>
    <property type="project" value="TreeGrafter"/>
</dbReference>
<evidence type="ECO:0000313" key="4">
    <source>
        <dbReference type="Proteomes" id="UP000054350"/>
    </source>
</evidence>
<dbReference type="SMART" id="SM00164">
    <property type="entry name" value="TBC"/>
    <property type="match status" value="1"/>
</dbReference>
<sequence length="567" mass="61645">MLPAPAAVSPQVMSDFRARVALFEHLLDPKSHSVLDFERIRRLCYHGIPESGNIRQLSWKLLLNFIPSDTSSWKSIVATKRSIYHGFVRDFCDVRPTVEYDTASAEDPLANSDPLSSPSSSDSMSPGARVTDFDPALLDAIDKDVRRTLPSLQVLEAPNTGLPPRRLFLRCTSSYDQNFHAVERLLYIFAKLNPGIQYVQGMSFVVFPVFYLLANDNDLDGKLNAEADAFFLFHEILSEYRDLFIESMDTDATGINSALASLRDRVTHLDPDLAHDMESKGITPAFFAFRWLTCLCAQEFDLPDLLRLWDSVFADRQAARNRGANEAETACPDPVADALVAATSGNLARDLNEDIVHVDRRGLFVTDFLAGLLTARRVALLAMPFDEALQLLQRRHSDVFDAALRAAYRFAAVGDNVPVSPPPHHAHGVVAAYSGAAIEAAVAGWTAVWKRVGSVATSAAGSEVDGDEHGGENDHVRDSTMRAPPPLRGHTRSQSESPPVATVPPTPTTTARGHGRHSSLGSMSGMMWNRLKNVRSSITTIPASPTLDAVAGPAGAGGGVSLPAPEV</sequence>
<evidence type="ECO:0000259" key="2">
    <source>
        <dbReference type="PROSITE" id="PS50086"/>
    </source>
</evidence>
<dbReference type="AlphaFoldDB" id="A0A0L0S059"/>
<dbReference type="EMBL" id="GG745330">
    <property type="protein sequence ID" value="KNE56007.1"/>
    <property type="molecule type" value="Genomic_DNA"/>
</dbReference>
<feature type="compositionally biased region" description="Low complexity" evidence="1">
    <location>
        <begin position="112"/>
        <end position="126"/>
    </location>
</feature>
<dbReference type="InterPro" id="IPR000195">
    <property type="entry name" value="Rab-GAP-TBC_dom"/>
</dbReference>
<dbReference type="eggNOG" id="KOG4567">
    <property type="taxonomic scope" value="Eukaryota"/>
</dbReference>
<feature type="domain" description="Rab-GAP TBC" evidence="2">
    <location>
        <begin position="49"/>
        <end position="316"/>
    </location>
</feature>
<dbReference type="STRING" id="578462.A0A0L0S059"/>
<gene>
    <name evidence="3" type="ORF">AMAG_01851</name>
</gene>
<organism evidence="3 4">
    <name type="scientific">Allomyces macrogynus (strain ATCC 38327)</name>
    <name type="common">Allomyces javanicus var. macrogynus</name>
    <dbReference type="NCBI Taxonomy" id="578462"/>
    <lineage>
        <taxon>Eukaryota</taxon>
        <taxon>Fungi</taxon>
        <taxon>Fungi incertae sedis</taxon>
        <taxon>Blastocladiomycota</taxon>
        <taxon>Blastocladiomycetes</taxon>
        <taxon>Blastocladiales</taxon>
        <taxon>Blastocladiaceae</taxon>
        <taxon>Allomyces</taxon>
    </lineage>
</organism>
<reference evidence="4" key="2">
    <citation type="submission" date="2009-11" db="EMBL/GenBank/DDBJ databases">
        <title>The Genome Sequence of Allomyces macrogynus strain ATCC 38327.</title>
        <authorList>
            <consortium name="The Broad Institute Genome Sequencing Platform"/>
            <person name="Russ C."/>
            <person name="Cuomo C."/>
            <person name="Shea T."/>
            <person name="Young S.K."/>
            <person name="Zeng Q."/>
            <person name="Koehrsen M."/>
            <person name="Haas B."/>
            <person name="Borodovsky M."/>
            <person name="Guigo R."/>
            <person name="Alvarado L."/>
            <person name="Berlin A."/>
            <person name="Borenstein D."/>
            <person name="Chen Z."/>
            <person name="Engels R."/>
            <person name="Freedman E."/>
            <person name="Gellesch M."/>
            <person name="Goldberg J."/>
            <person name="Griggs A."/>
            <person name="Gujja S."/>
            <person name="Heiman D."/>
            <person name="Hepburn T."/>
            <person name="Howarth C."/>
            <person name="Jen D."/>
            <person name="Larson L."/>
            <person name="Lewis B."/>
            <person name="Mehta T."/>
            <person name="Park D."/>
            <person name="Pearson M."/>
            <person name="Roberts A."/>
            <person name="Saif S."/>
            <person name="Shenoy N."/>
            <person name="Sisk P."/>
            <person name="Stolte C."/>
            <person name="Sykes S."/>
            <person name="Walk T."/>
            <person name="White J."/>
            <person name="Yandava C."/>
            <person name="Burger G."/>
            <person name="Gray M.W."/>
            <person name="Holland P.W.H."/>
            <person name="King N."/>
            <person name="Lang F.B.F."/>
            <person name="Roger A.J."/>
            <person name="Ruiz-Trillo I."/>
            <person name="Lander E."/>
            <person name="Nusbaum C."/>
        </authorList>
    </citation>
    <scope>NUCLEOTIDE SEQUENCE [LARGE SCALE GENOMIC DNA]</scope>
    <source>
        <strain evidence="4">ATCC 38327</strain>
    </source>
</reference>
<dbReference type="GO" id="GO:0006886">
    <property type="term" value="P:intracellular protein transport"/>
    <property type="evidence" value="ECO:0007669"/>
    <property type="project" value="TreeGrafter"/>
</dbReference>
<evidence type="ECO:0000313" key="3">
    <source>
        <dbReference type="EMBL" id="KNE56007.1"/>
    </source>
</evidence>
<accession>A0A0L0S059</accession>
<keyword evidence="4" id="KW-1185">Reference proteome</keyword>
<dbReference type="VEuPathDB" id="FungiDB:AMAG_01851"/>
<protein>
    <recommendedName>
        <fullName evidence="2">Rab-GAP TBC domain-containing protein</fullName>
    </recommendedName>
</protein>
<dbReference type="Pfam" id="PF00566">
    <property type="entry name" value="RabGAP-TBC"/>
    <property type="match status" value="1"/>
</dbReference>
<dbReference type="SUPFAM" id="SSF47923">
    <property type="entry name" value="Ypt/Rab-GAP domain of gyp1p"/>
    <property type="match status" value="2"/>
</dbReference>
<dbReference type="InterPro" id="IPR035969">
    <property type="entry name" value="Rab-GAP_TBC_sf"/>
</dbReference>
<feature type="region of interest" description="Disordered" evidence="1">
    <location>
        <begin position="103"/>
        <end position="127"/>
    </location>
</feature>
<dbReference type="PANTHER" id="PTHR22957:SF27">
    <property type="entry name" value="TBC1 DOMAIN FAMILY MEMBER 13"/>
    <property type="match status" value="1"/>
</dbReference>
<dbReference type="Gene3D" id="1.10.472.80">
    <property type="entry name" value="Ypt/Rab-GAP domain of gyp1p, domain 3"/>
    <property type="match status" value="1"/>
</dbReference>
<name>A0A0L0S059_ALLM3</name>
<feature type="compositionally biased region" description="Basic and acidic residues" evidence="1">
    <location>
        <begin position="467"/>
        <end position="480"/>
    </location>
</feature>
<dbReference type="PANTHER" id="PTHR22957">
    <property type="entry name" value="TBC1 DOMAIN FAMILY MEMBER GTPASE-ACTIVATING PROTEIN"/>
    <property type="match status" value="1"/>
</dbReference>
<reference evidence="3 4" key="1">
    <citation type="submission" date="2009-11" db="EMBL/GenBank/DDBJ databases">
        <title>Annotation of Allomyces macrogynus ATCC 38327.</title>
        <authorList>
            <consortium name="The Broad Institute Genome Sequencing Platform"/>
            <person name="Russ C."/>
            <person name="Cuomo C."/>
            <person name="Burger G."/>
            <person name="Gray M.W."/>
            <person name="Holland P.W.H."/>
            <person name="King N."/>
            <person name="Lang F.B.F."/>
            <person name="Roger A.J."/>
            <person name="Ruiz-Trillo I."/>
            <person name="Young S.K."/>
            <person name="Zeng Q."/>
            <person name="Gargeya S."/>
            <person name="Fitzgerald M."/>
            <person name="Haas B."/>
            <person name="Abouelleil A."/>
            <person name="Alvarado L."/>
            <person name="Arachchi H.M."/>
            <person name="Berlin A."/>
            <person name="Chapman S.B."/>
            <person name="Gearin G."/>
            <person name="Goldberg J."/>
            <person name="Griggs A."/>
            <person name="Gujja S."/>
            <person name="Hansen M."/>
            <person name="Heiman D."/>
            <person name="Howarth C."/>
            <person name="Larimer J."/>
            <person name="Lui A."/>
            <person name="MacDonald P.J.P."/>
            <person name="McCowen C."/>
            <person name="Montmayeur A."/>
            <person name="Murphy C."/>
            <person name="Neiman D."/>
            <person name="Pearson M."/>
            <person name="Priest M."/>
            <person name="Roberts A."/>
            <person name="Saif S."/>
            <person name="Shea T."/>
            <person name="Sisk P."/>
            <person name="Stolte C."/>
            <person name="Sykes S."/>
            <person name="Wortman J."/>
            <person name="Nusbaum C."/>
            <person name="Birren B."/>
        </authorList>
    </citation>
    <scope>NUCLEOTIDE SEQUENCE [LARGE SCALE GENOMIC DNA]</scope>
    <source>
        <strain evidence="3 4">ATCC 38327</strain>
    </source>
</reference>
<evidence type="ECO:0000256" key="1">
    <source>
        <dbReference type="SAM" id="MobiDB-lite"/>
    </source>
</evidence>